<keyword evidence="9" id="KW-1185">Reference proteome</keyword>
<feature type="compositionally biased region" description="Basic and acidic residues" evidence="7">
    <location>
        <begin position="203"/>
        <end position="212"/>
    </location>
</feature>
<evidence type="ECO:0000256" key="6">
    <source>
        <dbReference type="ARBA" id="ARBA00023242"/>
    </source>
</evidence>
<dbReference type="InterPro" id="IPR008921">
    <property type="entry name" value="DNA_pol3_clamp-load_cplx_C"/>
</dbReference>
<feature type="region of interest" description="Disordered" evidence="7">
    <location>
        <begin position="1"/>
        <end position="231"/>
    </location>
</feature>
<dbReference type="FunFam" id="3.40.50.10190:FF:000001">
    <property type="entry name" value="Replication factor C subunit 1"/>
    <property type="match status" value="1"/>
</dbReference>
<evidence type="ECO:0000256" key="2">
    <source>
        <dbReference type="ARBA" id="ARBA00006116"/>
    </source>
</evidence>
<dbReference type="InterPro" id="IPR003959">
    <property type="entry name" value="ATPase_AAA_core"/>
</dbReference>
<feature type="region of interest" description="Disordered" evidence="7">
    <location>
        <begin position="252"/>
        <end position="284"/>
    </location>
</feature>
<dbReference type="InterPro" id="IPR027417">
    <property type="entry name" value="P-loop_NTPase"/>
</dbReference>
<dbReference type="GO" id="GO:0006260">
    <property type="term" value="P:DNA replication"/>
    <property type="evidence" value="ECO:0007669"/>
    <property type="project" value="UniProtKB-KW"/>
</dbReference>
<comment type="similarity">
    <text evidence="2">Belongs to the activator 1 large subunit family.</text>
</comment>
<dbReference type="Gene3D" id="3.40.50.10190">
    <property type="entry name" value="BRCT domain"/>
    <property type="match status" value="1"/>
</dbReference>
<proteinExistence type="inferred from homology"/>
<feature type="compositionally biased region" description="Acidic residues" evidence="7">
    <location>
        <begin position="1046"/>
        <end position="1065"/>
    </location>
</feature>
<evidence type="ECO:0000256" key="1">
    <source>
        <dbReference type="ARBA" id="ARBA00004123"/>
    </source>
</evidence>
<dbReference type="SMART" id="SM00382">
    <property type="entry name" value="AAA"/>
    <property type="match status" value="1"/>
</dbReference>
<feature type="compositionally biased region" description="Basic and acidic residues" evidence="7">
    <location>
        <begin position="150"/>
        <end position="159"/>
    </location>
</feature>
<dbReference type="GO" id="GO:0003689">
    <property type="term" value="F:DNA clamp loader activity"/>
    <property type="evidence" value="ECO:0007669"/>
    <property type="project" value="InterPro"/>
</dbReference>
<dbReference type="GO" id="GO:0061860">
    <property type="term" value="F:DNA clamp unloader activity"/>
    <property type="evidence" value="ECO:0007669"/>
    <property type="project" value="TreeGrafter"/>
</dbReference>
<reference evidence="10" key="2">
    <citation type="submission" date="2023-11" db="UniProtKB">
        <authorList>
            <consortium name="WormBaseParasite"/>
        </authorList>
    </citation>
    <scope>IDENTIFICATION</scope>
</reference>
<evidence type="ECO:0000259" key="8">
    <source>
        <dbReference type="PROSITE" id="PS50172"/>
    </source>
</evidence>
<feature type="compositionally biased region" description="Basic and acidic residues" evidence="7">
    <location>
        <begin position="1077"/>
        <end position="1098"/>
    </location>
</feature>
<dbReference type="SMART" id="SM00292">
    <property type="entry name" value="BRCT"/>
    <property type="match status" value="1"/>
</dbReference>
<dbReference type="InterPro" id="IPR003226">
    <property type="entry name" value="MYG1_exonuclease"/>
</dbReference>
<sequence length="1466" mass="161144">MKRRVVFSESDSDDESKSKEKVSSKGHSKSPSHRSEKKRKYIENNDDEISSRSNTQQTIIEALKRQQDLSKETSKKKRANTIEAYFAQPVKAKKKEVSVDDFFSSSSTKQASSPPPSGRSTPPHTPLQIIPESPMIGESSLVSFGGKIGKSPEKAKKVTDNQVASKPPPSGRSTPPHTPLQIIPESPMISESSLVSFGGKIGKSPEKAKKVTDNQVASKPPPSGRSTPPHTPLQIIPESPMISESSLVSFGGKIGKSPEKAKKVTDNQVASKANDSLNDSTEHTTKGHKSFWAYKARDGPRNLGSREIPKGSPDCLKGLNFLITGVLECIERDDATNLIQNCGGKVLKTLGKKTDYLVVGREPGAAKIEKANNFKIKQITEDELYEMIEKSSGNAVGHHQSEKTSPTVSKSPKKVGLSNKLQTEKTIVKTPTKSPNKSSTTKVSDNSFKSSNEIISEVMKKSVVSPRKETLLTARPVFTNNSSSLSNKITKTHNLVPGKTPADIMTDKGNLSTRGACVSTELWVDKYKPTSLRSLIGQNGASSPANRLLAWLSSWHSNFSAGLKAKAYSSAPPWGPSSSDDGKWARAALLSGPPGIGKTSTAILACKELGFTYCEFNASDCRSKRCLSEEIGQSLGLRNLSHMAFGQASQLNVGRHVLIMDEVDGMAGNEDRGGMQELINMIKTTHLPIICMCNDRQAIKIRSLANYCLDLRFHRPRVEQIKSAVLSIAFKENVNLPSDVLTNIIDSSNHDIRQVINNVQMWCSSGLIDSEGLKADALGARKDLHLNAFDIIRKVFAPDISGSQGSVATFNESLDLFFQDYNLIPLFVAENYVNVRVHNAQDDKKVLDLMSKASLDIAMGDIISSTIRSSRTGSWSLLPIQGIFSVLSPGRTLRGSLPGGPGGVSFPSWFGKNSTQNRIHRTTSELASHLRLATHCGSSNPLTLLLDYATPVSEFITRPLKEGDVDSAMELLVKYQMIREDVDNIMELTTWPNQPNRMQNIDSKVKAALTRTYNKSSHLLPYVISTGGSFKRKRGGGGAAAVPAGLEDEDDSALFDDGEEEEEDAVDLKNDAMISVKKTDPKKRTNTEKSKPQEDRASSSDAASVKNCNISFISMVTDSRVRIGTHDGRFHADEVLACAMLKHLPEYANADIIRTRDSSILSTCDIVVDCGGVFNAENHLYDHHQRGFTLTYKDFFPKSDWDIKLSSAGLIYVHFGRKILSCILGKEDITDPLVDALFEKIYNSFIVEIDAIDNGVPLASSTLRYSINTSLSSRVNRLNPAWNEPDVDENVCFQNALQLVDNEFVGLVRFYSNSWYPAREIVLKAVQSRYATDPSGAIIHLEGAGCPWNAHFFEIEKSIIRNKNNLSGNHCQDDHNNGDDDVMLYVIYERKDSTWGIQAIPLDEHNTFTQRLPLPESWRGLRDEQLSLIVGIPDCVFVHATGFLGIHKTREGVIQMAKLTMKMKNK</sequence>
<dbReference type="CDD" id="cd00009">
    <property type="entry name" value="AAA"/>
    <property type="match status" value="1"/>
</dbReference>
<evidence type="ECO:0000313" key="10">
    <source>
        <dbReference type="WBParaSite" id="TREG1_54490.1"/>
    </source>
</evidence>
<dbReference type="InterPro" id="IPR003593">
    <property type="entry name" value="AAA+_ATPase"/>
</dbReference>
<comment type="subcellular location">
    <subcellularLocation>
        <location evidence="1">Nucleus</location>
    </subcellularLocation>
</comment>
<evidence type="ECO:0000256" key="3">
    <source>
        <dbReference type="ARBA" id="ARBA00022705"/>
    </source>
</evidence>
<dbReference type="PANTHER" id="PTHR23389">
    <property type="entry name" value="CHROMOSOME TRANSMISSION FIDELITY FACTOR 18"/>
    <property type="match status" value="1"/>
</dbReference>
<keyword evidence="3" id="KW-0235">DNA replication</keyword>
<dbReference type="Proteomes" id="UP000050795">
    <property type="component" value="Unassembled WGS sequence"/>
</dbReference>
<dbReference type="InterPro" id="IPR047854">
    <property type="entry name" value="RFC_lid"/>
</dbReference>
<dbReference type="GO" id="GO:0005524">
    <property type="term" value="F:ATP binding"/>
    <property type="evidence" value="ECO:0007669"/>
    <property type="project" value="UniProtKB-KW"/>
</dbReference>
<feature type="region of interest" description="Disordered" evidence="7">
    <location>
        <begin position="1030"/>
        <end position="1102"/>
    </location>
</feature>
<keyword evidence="5" id="KW-0067">ATP-binding</keyword>
<dbReference type="Pfam" id="PF25361">
    <property type="entry name" value="AAA_lid_RFC1"/>
    <property type="match status" value="1"/>
</dbReference>
<dbReference type="GO" id="GO:0016887">
    <property type="term" value="F:ATP hydrolysis activity"/>
    <property type="evidence" value="ECO:0007669"/>
    <property type="project" value="InterPro"/>
</dbReference>
<dbReference type="PANTHER" id="PTHR23389:SF6">
    <property type="entry name" value="REPLICATION FACTOR C SUBUNIT 1"/>
    <property type="match status" value="1"/>
</dbReference>
<dbReference type="WBParaSite" id="TREG1_54490.1">
    <property type="protein sequence ID" value="TREG1_54490.1"/>
    <property type="gene ID" value="TREG1_54490"/>
</dbReference>
<evidence type="ECO:0000313" key="9">
    <source>
        <dbReference type="Proteomes" id="UP000050795"/>
    </source>
</evidence>
<dbReference type="InterPro" id="IPR001357">
    <property type="entry name" value="BRCT_dom"/>
</dbReference>
<accession>A0AA85JYT3</accession>
<evidence type="ECO:0000256" key="5">
    <source>
        <dbReference type="ARBA" id="ARBA00022840"/>
    </source>
</evidence>
<dbReference type="FunFam" id="3.40.50.300:FF:000395">
    <property type="entry name" value="Replication factor C subunit 1"/>
    <property type="match status" value="1"/>
</dbReference>
<reference evidence="9" key="1">
    <citation type="submission" date="2022-06" db="EMBL/GenBank/DDBJ databases">
        <authorList>
            <person name="Berger JAMES D."/>
            <person name="Berger JAMES D."/>
        </authorList>
    </citation>
    <scope>NUCLEOTIDE SEQUENCE [LARGE SCALE GENOMIC DNA]</scope>
</reference>
<protein>
    <recommendedName>
        <fullName evidence="8">BRCT domain-containing protein</fullName>
    </recommendedName>
</protein>
<dbReference type="SUPFAM" id="SSF52113">
    <property type="entry name" value="BRCT domain"/>
    <property type="match status" value="1"/>
</dbReference>
<evidence type="ECO:0000256" key="7">
    <source>
        <dbReference type="SAM" id="MobiDB-lite"/>
    </source>
</evidence>
<feature type="domain" description="BRCT" evidence="8">
    <location>
        <begin position="311"/>
        <end position="390"/>
    </location>
</feature>
<dbReference type="GO" id="GO:0005634">
    <property type="term" value="C:nucleus"/>
    <property type="evidence" value="ECO:0007669"/>
    <property type="project" value="UniProtKB-SubCell"/>
</dbReference>
<dbReference type="GO" id="GO:0003677">
    <property type="term" value="F:DNA binding"/>
    <property type="evidence" value="ECO:0007669"/>
    <property type="project" value="InterPro"/>
</dbReference>
<dbReference type="CDD" id="cd18140">
    <property type="entry name" value="HLD_clamp_RFC"/>
    <property type="match status" value="1"/>
</dbReference>
<dbReference type="SUPFAM" id="SSF48019">
    <property type="entry name" value="post-AAA+ oligomerization domain-like"/>
    <property type="match status" value="1"/>
</dbReference>
<name>A0AA85JYT3_TRIRE</name>
<feature type="compositionally biased region" description="Basic and acidic residues" evidence="7">
    <location>
        <begin position="256"/>
        <end position="265"/>
    </location>
</feature>
<dbReference type="Gene3D" id="3.40.50.300">
    <property type="entry name" value="P-loop containing nucleotide triphosphate hydrolases"/>
    <property type="match status" value="1"/>
</dbReference>
<keyword evidence="4" id="KW-0547">Nucleotide-binding</keyword>
<feature type="compositionally biased region" description="Low complexity" evidence="7">
    <location>
        <begin position="182"/>
        <end position="193"/>
    </location>
</feature>
<dbReference type="GO" id="GO:0005663">
    <property type="term" value="C:DNA replication factor C complex"/>
    <property type="evidence" value="ECO:0007669"/>
    <property type="project" value="InterPro"/>
</dbReference>
<dbReference type="Pfam" id="PF08519">
    <property type="entry name" value="RFC1"/>
    <property type="match status" value="1"/>
</dbReference>
<feature type="compositionally biased region" description="Low complexity" evidence="7">
    <location>
        <begin position="100"/>
        <end position="122"/>
    </location>
</feature>
<dbReference type="PROSITE" id="PS50172">
    <property type="entry name" value="BRCT"/>
    <property type="match status" value="1"/>
</dbReference>
<feature type="compositionally biased region" description="Low complexity" evidence="7">
    <location>
        <begin position="428"/>
        <end position="444"/>
    </location>
</feature>
<keyword evidence="6" id="KW-0539">Nucleus</keyword>
<feature type="region of interest" description="Disordered" evidence="7">
    <location>
        <begin position="392"/>
        <end position="446"/>
    </location>
</feature>
<dbReference type="Pfam" id="PF03690">
    <property type="entry name" value="MYG1_exonuc"/>
    <property type="match status" value="1"/>
</dbReference>
<dbReference type="Pfam" id="PF00004">
    <property type="entry name" value="AAA"/>
    <property type="match status" value="1"/>
</dbReference>
<dbReference type="FunFam" id="1.10.8.60:FF:000021">
    <property type="entry name" value="Replication factor C subunit 1"/>
    <property type="match status" value="1"/>
</dbReference>
<dbReference type="Pfam" id="PF00533">
    <property type="entry name" value="BRCT"/>
    <property type="match status" value="1"/>
</dbReference>
<feature type="compositionally biased region" description="Basic residues" evidence="7">
    <location>
        <begin position="24"/>
        <end position="40"/>
    </location>
</feature>
<dbReference type="InterPro" id="IPR013725">
    <property type="entry name" value="DNA_replication_fac_RFC1_C"/>
</dbReference>
<organism evidence="9 10">
    <name type="scientific">Trichobilharzia regenti</name>
    <name type="common">Nasal bird schistosome</name>
    <dbReference type="NCBI Taxonomy" id="157069"/>
    <lineage>
        <taxon>Eukaryota</taxon>
        <taxon>Metazoa</taxon>
        <taxon>Spiralia</taxon>
        <taxon>Lophotrochozoa</taxon>
        <taxon>Platyhelminthes</taxon>
        <taxon>Trematoda</taxon>
        <taxon>Digenea</taxon>
        <taxon>Strigeidida</taxon>
        <taxon>Schistosomatoidea</taxon>
        <taxon>Schistosomatidae</taxon>
        <taxon>Trichobilharzia</taxon>
    </lineage>
</organism>
<feature type="compositionally biased region" description="Basic and acidic residues" evidence="7">
    <location>
        <begin position="62"/>
        <end position="73"/>
    </location>
</feature>
<dbReference type="Gene3D" id="1.10.8.60">
    <property type="match status" value="1"/>
</dbReference>
<feature type="compositionally biased region" description="Polar residues" evidence="7">
    <location>
        <begin position="266"/>
        <end position="279"/>
    </location>
</feature>
<dbReference type="InterPro" id="IPR036420">
    <property type="entry name" value="BRCT_dom_sf"/>
</dbReference>
<evidence type="ECO:0000256" key="4">
    <source>
        <dbReference type="ARBA" id="ARBA00022741"/>
    </source>
</evidence>
<dbReference type="Gene3D" id="1.20.272.10">
    <property type="match status" value="1"/>
</dbReference>
<dbReference type="SUPFAM" id="SSF52540">
    <property type="entry name" value="P-loop containing nucleoside triphosphate hydrolases"/>
    <property type="match status" value="1"/>
</dbReference>